<proteinExistence type="predicted"/>
<reference evidence="2" key="2">
    <citation type="submission" date="2017-02" db="UniProtKB">
        <authorList>
            <consortium name="WormBaseParasite"/>
        </authorList>
    </citation>
    <scope>IDENTIFICATION</scope>
</reference>
<organism evidence="1 2">
    <name type="scientific">Angiostrongylus cantonensis</name>
    <name type="common">Rat lungworm</name>
    <dbReference type="NCBI Taxonomy" id="6313"/>
    <lineage>
        <taxon>Eukaryota</taxon>
        <taxon>Metazoa</taxon>
        <taxon>Ecdysozoa</taxon>
        <taxon>Nematoda</taxon>
        <taxon>Chromadorea</taxon>
        <taxon>Rhabditida</taxon>
        <taxon>Rhabditina</taxon>
        <taxon>Rhabditomorpha</taxon>
        <taxon>Strongyloidea</taxon>
        <taxon>Metastrongylidae</taxon>
        <taxon>Angiostrongylus</taxon>
    </lineage>
</organism>
<reference evidence="1" key="1">
    <citation type="submission" date="2012-09" db="EMBL/GenBank/DDBJ databases">
        <authorList>
            <person name="Martin A.A."/>
        </authorList>
    </citation>
    <scope>NUCLEOTIDE SEQUENCE</scope>
</reference>
<dbReference type="Proteomes" id="UP000035642">
    <property type="component" value="Unassembled WGS sequence"/>
</dbReference>
<keyword evidence="1" id="KW-1185">Reference proteome</keyword>
<dbReference type="STRING" id="6313.A0A0K0D5X4"/>
<evidence type="ECO:0000313" key="2">
    <source>
        <dbReference type="WBParaSite" id="ACAC_0000546901-mRNA-1"/>
    </source>
</evidence>
<accession>A0A0K0D5X4</accession>
<sequence length="98" mass="10800">LEWLVLQAPVVRALIIVSDIIALAEMREAAESYVSAVYATFLRNSDLFSVGSLSLAIFGVHTLARVTSVRSQAQFSCLQGPVGRRRKKYSECSENHSN</sequence>
<protein>
    <submittedName>
        <fullName evidence="2">Sulfate_transp domain-containing protein</fullName>
    </submittedName>
</protein>
<dbReference type="AlphaFoldDB" id="A0A0K0D5X4"/>
<name>A0A0K0D5X4_ANGCA</name>
<dbReference type="WBParaSite" id="ACAC_0000546901-mRNA-1">
    <property type="protein sequence ID" value="ACAC_0000546901-mRNA-1"/>
    <property type="gene ID" value="ACAC_0000546901"/>
</dbReference>
<evidence type="ECO:0000313" key="1">
    <source>
        <dbReference type="Proteomes" id="UP000035642"/>
    </source>
</evidence>